<dbReference type="PROSITE" id="PS51257">
    <property type="entry name" value="PROKAR_LIPOPROTEIN"/>
    <property type="match status" value="1"/>
</dbReference>
<keyword evidence="2" id="KW-0732">Signal</keyword>
<keyword evidence="4" id="KW-1185">Reference proteome</keyword>
<reference evidence="3 4" key="1">
    <citation type="submission" date="2019-02" db="EMBL/GenBank/DDBJ databases">
        <title>Deep-cultivation of Planctomycetes and their phenomic and genomic characterization uncovers novel biology.</title>
        <authorList>
            <person name="Wiegand S."/>
            <person name="Jogler M."/>
            <person name="Boedeker C."/>
            <person name="Pinto D."/>
            <person name="Vollmers J."/>
            <person name="Rivas-Marin E."/>
            <person name="Kohn T."/>
            <person name="Peeters S.H."/>
            <person name="Heuer A."/>
            <person name="Rast P."/>
            <person name="Oberbeckmann S."/>
            <person name="Bunk B."/>
            <person name="Jeske O."/>
            <person name="Meyerdierks A."/>
            <person name="Storesund J.E."/>
            <person name="Kallscheuer N."/>
            <person name="Luecker S."/>
            <person name="Lage O.M."/>
            <person name="Pohl T."/>
            <person name="Merkel B.J."/>
            <person name="Hornburger P."/>
            <person name="Mueller R.-W."/>
            <person name="Bruemmer F."/>
            <person name="Labrenz M."/>
            <person name="Spormann A.M."/>
            <person name="Op den Camp H."/>
            <person name="Overmann J."/>
            <person name="Amann R."/>
            <person name="Jetten M.S.M."/>
            <person name="Mascher T."/>
            <person name="Medema M.H."/>
            <person name="Devos D.P."/>
            <person name="Kaster A.-K."/>
            <person name="Ovreas L."/>
            <person name="Rohde M."/>
            <person name="Galperin M.Y."/>
            <person name="Jogler C."/>
        </authorList>
    </citation>
    <scope>NUCLEOTIDE SEQUENCE [LARGE SCALE GENOMIC DNA]</scope>
    <source>
        <strain evidence="3 4">Mal4</strain>
    </source>
</reference>
<dbReference type="AlphaFoldDB" id="A0A517ZDI6"/>
<evidence type="ECO:0000313" key="3">
    <source>
        <dbReference type="EMBL" id="QDU40553.1"/>
    </source>
</evidence>
<proteinExistence type="predicted"/>
<evidence type="ECO:0000256" key="1">
    <source>
        <dbReference type="SAM" id="MobiDB-lite"/>
    </source>
</evidence>
<dbReference type="Proteomes" id="UP000320496">
    <property type="component" value="Chromosome"/>
</dbReference>
<accession>A0A517ZDI6</accession>
<protein>
    <recommendedName>
        <fullName evidence="5">Tetratricopeptide repeat protein</fullName>
    </recommendedName>
</protein>
<evidence type="ECO:0000313" key="4">
    <source>
        <dbReference type="Proteomes" id="UP000320496"/>
    </source>
</evidence>
<evidence type="ECO:0008006" key="5">
    <source>
        <dbReference type="Google" id="ProtNLM"/>
    </source>
</evidence>
<gene>
    <name evidence="3" type="ORF">Mal4_49110</name>
</gene>
<evidence type="ECO:0000256" key="2">
    <source>
        <dbReference type="SAM" id="SignalP"/>
    </source>
</evidence>
<dbReference type="RefSeq" id="WP_145371833.1">
    <property type="nucleotide sequence ID" value="NZ_CP036275.1"/>
</dbReference>
<feature type="compositionally biased region" description="Polar residues" evidence="1">
    <location>
        <begin position="332"/>
        <end position="345"/>
    </location>
</feature>
<dbReference type="KEGG" id="mri:Mal4_49110"/>
<sequence precursor="true">MRSTVRPNTFTARQVPKWICRSAVAMTVCTALACGVSGTFAQSSVVGPAAETPAASSTTSIIVLQNGKVFEGEVTPVAGGYRIRQPIGTSMIPFETVLLTAPNLKAAYAKLSANQRQPTYGTHLQIARWCADNGLFDEARREIASAIRLEPNRRPARELLKQIELKTSSTPQHLTTPAPIARTADGFEAAEAVSAARISPALTQDFIRRVQPLMVNTCGNASCHGPSSGNAFTIDIVRSGRRNQRVHSERNLAATLQQIDAARPELSPLLRRPAGLADTAHRTVFTGPRGNEQLAMLRNWVHGVTGATEQIATTTAPRPSPADAPTADMTASGITPASYNASNIDPVTGQPGSGGTNDDALLDRVLVEERADAFDPDIFNRNVHGYSVFASPEQTDRKAADR</sequence>
<feature type="region of interest" description="Disordered" evidence="1">
    <location>
        <begin position="312"/>
        <end position="356"/>
    </location>
</feature>
<name>A0A517ZDI6_9PLAN</name>
<dbReference type="EMBL" id="CP036275">
    <property type="protein sequence ID" value="QDU40553.1"/>
    <property type="molecule type" value="Genomic_DNA"/>
</dbReference>
<feature type="chain" id="PRO_5021991072" description="Tetratricopeptide repeat protein" evidence="2">
    <location>
        <begin position="34"/>
        <end position="402"/>
    </location>
</feature>
<dbReference type="OrthoDB" id="251278at2"/>
<feature type="signal peptide" evidence="2">
    <location>
        <begin position="1"/>
        <end position="33"/>
    </location>
</feature>
<organism evidence="3 4">
    <name type="scientific">Maioricimonas rarisocia</name>
    <dbReference type="NCBI Taxonomy" id="2528026"/>
    <lineage>
        <taxon>Bacteria</taxon>
        <taxon>Pseudomonadati</taxon>
        <taxon>Planctomycetota</taxon>
        <taxon>Planctomycetia</taxon>
        <taxon>Planctomycetales</taxon>
        <taxon>Planctomycetaceae</taxon>
        <taxon>Maioricimonas</taxon>
    </lineage>
</organism>